<dbReference type="RefSeq" id="XP_014674547.1">
    <property type="nucleotide sequence ID" value="XM_014819061.1"/>
</dbReference>
<protein>
    <recommendedName>
        <fullName evidence="9">D-dopachrome decarboxylase</fullName>
        <ecNumber evidence="9">4.1.1.84</ecNumber>
    </recommendedName>
</protein>
<dbReference type="Pfam" id="PF01187">
    <property type="entry name" value="MIF"/>
    <property type="match status" value="1"/>
</dbReference>
<evidence type="ECO:0000256" key="1">
    <source>
        <dbReference type="ARBA" id="ARBA00004496"/>
    </source>
</evidence>
<dbReference type="RefSeq" id="XP_014674545.1">
    <property type="nucleotide sequence ID" value="XM_014819059.1"/>
</dbReference>
<dbReference type="GeneID" id="106814712"/>
<sequence>MPLCEFVTNIPDKELPGNLHVKLGELLSEALGKPPERLSLTVTGGARMWRAGEDPMASLNIWSFAVFGDPAKNAEYSRVLNDFVVKELAIPAERLVIIFNDVPPTNVGYKGTIAAPAPK</sequence>
<keyword evidence="5" id="KW-0007">Acetylation</keyword>
<reference evidence="11 12" key="1">
    <citation type="submission" date="2025-05" db="UniProtKB">
        <authorList>
            <consortium name="RefSeq"/>
        </authorList>
    </citation>
    <scope>IDENTIFICATION</scope>
</reference>
<organism evidence="10 13">
    <name type="scientific">Priapulus caudatus</name>
    <name type="common">Priapulid worm</name>
    <dbReference type="NCBI Taxonomy" id="37621"/>
    <lineage>
        <taxon>Eukaryota</taxon>
        <taxon>Metazoa</taxon>
        <taxon>Ecdysozoa</taxon>
        <taxon>Scalidophora</taxon>
        <taxon>Priapulida</taxon>
        <taxon>Priapulimorpha</taxon>
        <taxon>Priapulimorphida</taxon>
        <taxon>Priapulidae</taxon>
        <taxon>Priapulus</taxon>
    </lineage>
</organism>
<evidence type="ECO:0000256" key="8">
    <source>
        <dbReference type="ARBA" id="ARBA00037460"/>
    </source>
</evidence>
<dbReference type="EC" id="4.1.1.84" evidence="9"/>
<name>A0ABM1EQS6_PRICU</name>
<accession>A0ABM1EQS6</accession>
<comment type="subunit">
    <text evidence="3">Homotrimer.</text>
</comment>
<dbReference type="Gene3D" id="3.30.429.10">
    <property type="entry name" value="Macrophage Migration Inhibitory Factor"/>
    <property type="match status" value="1"/>
</dbReference>
<evidence type="ECO:0000256" key="6">
    <source>
        <dbReference type="ARBA" id="ARBA00023101"/>
    </source>
</evidence>
<dbReference type="SUPFAM" id="SSF55331">
    <property type="entry name" value="Tautomerase/MIF"/>
    <property type="match status" value="1"/>
</dbReference>
<evidence type="ECO:0000256" key="7">
    <source>
        <dbReference type="ARBA" id="ARBA00023239"/>
    </source>
</evidence>
<comment type="subcellular location">
    <subcellularLocation>
        <location evidence="1">Cytoplasm</location>
    </subcellularLocation>
</comment>
<keyword evidence="6" id="KW-0470">Melanin biosynthesis</keyword>
<gene>
    <name evidence="11 12 13" type="primary">LOC106814712</name>
</gene>
<evidence type="ECO:0000256" key="9">
    <source>
        <dbReference type="ARBA" id="ARBA00038884"/>
    </source>
</evidence>
<evidence type="ECO:0000313" key="12">
    <source>
        <dbReference type="RefSeq" id="XP_014674546.1"/>
    </source>
</evidence>
<dbReference type="PANTHER" id="PTHR11954">
    <property type="entry name" value="D-DOPACHROME DECARBOXYLASE"/>
    <property type="match status" value="1"/>
</dbReference>
<dbReference type="InterPro" id="IPR014347">
    <property type="entry name" value="Tautomerase/MIF_sf"/>
</dbReference>
<proteinExistence type="inferred from homology"/>
<evidence type="ECO:0000256" key="2">
    <source>
        <dbReference type="ARBA" id="ARBA00005851"/>
    </source>
</evidence>
<evidence type="ECO:0000256" key="3">
    <source>
        <dbReference type="ARBA" id="ARBA00011233"/>
    </source>
</evidence>
<comment type="similarity">
    <text evidence="2">Belongs to the MIF family.</text>
</comment>
<evidence type="ECO:0000313" key="10">
    <source>
        <dbReference type="Proteomes" id="UP000695022"/>
    </source>
</evidence>
<dbReference type="RefSeq" id="XP_014674546.1">
    <property type="nucleotide sequence ID" value="XM_014819060.1"/>
</dbReference>
<evidence type="ECO:0000313" key="11">
    <source>
        <dbReference type="RefSeq" id="XP_014674545.1"/>
    </source>
</evidence>
<dbReference type="Proteomes" id="UP000695022">
    <property type="component" value="Unplaced"/>
</dbReference>
<evidence type="ECO:0000256" key="4">
    <source>
        <dbReference type="ARBA" id="ARBA00022490"/>
    </source>
</evidence>
<dbReference type="PANTHER" id="PTHR11954:SF22">
    <property type="entry name" value="D-DOPACHROME DECARBOXYLASE"/>
    <property type="match status" value="1"/>
</dbReference>
<evidence type="ECO:0000256" key="5">
    <source>
        <dbReference type="ARBA" id="ARBA00022990"/>
    </source>
</evidence>
<keyword evidence="10" id="KW-1185">Reference proteome</keyword>
<keyword evidence="4" id="KW-0963">Cytoplasm</keyword>
<dbReference type="InterPro" id="IPR001398">
    <property type="entry name" value="Macrophage_inhib_fac"/>
</dbReference>
<keyword evidence="7" id="KW-0456">Lyase</keyword>
<comment type="function">
    <text evidence="8">Tautomerization of D-dopachrome with decarboxylation to give 5,6-dihydroxyindole (DHI).</text>
</comment>
<evidence type="ECO:0000313" key="13">
    <source>
        <dbReference type="RefSeq" id="XP_014674547.1"/>
    </source>
</evidence>